<organism evidence="3 4">
    <name type="scientific">Prauserella oleivorans</name>
    <dbReference type="NCBI Taxonomy" id="1478153"/>
    <lineage>
        <taxon>Bacteria</taxon>
        <taxon>Bacillati</taxon>
        <taxon>Actinomycetota</taxon>
        <taxon>Actinomycetes</taxon>
        <taxon>Pseudonocardiales</taxon>
        <taxon>Pseudonocardiaceae</taxon>
        <taxon>Prauserella</taxon>
    </lineage>
</organism>
<comment type="caution">
    <text evidence="3">The sequence shown here is derived from an EMBL/GenBank/DDBJ whole genome shotgun (WGS) entry which is preliminary data.</text>
</comment>
<dbReference type="InterPro" id="IPR016163">
    <property type="entry name" value="Ald_DH_C"/>
</dbReference>
<proteinExistence type="predicted"/>
<dbReference type="CDD" id="cd07103">
    <property type="entry name" value="ALDH_F5_SSADH_GabD"/>
    <property type="match status" value="1"/>
</dbReference>
<protein>
    <submittedName>
        <fullName evidence="3">NAD-dependent succinate-semialdehyde dehydrogenase</fullName>
        <ecNumber evidence="3">1.2.1.-</ecNumber>
    </submittedName>
</protein>
<dbReference type="GO" id="GO:0016491">
    <property type="term" value="F:oxidoreductase activity"/>
    <property type="evidence" value="ECO:0007669"/>
    <property type="project" value="UniProtKB-KW"/>
</dbReference>
<keyword evidence="1 3" id="KW-0560">Oxidoreductase</keyword>
<dbReference type="Gene3D" id="3.40.605.10">
    <property type="entry name" value="Aldehyde Dehydrogenase, Chain A, domain 1"/>
    <property type="match status" value="1"/>
</dbReference>
<dbReference type="EC" id="1.2.1.-" evidence="3"/>
<feature type="domain" description="Aldehyde dehydrogenase" evidence="2">
    <location>
        <begin position="34"/>
        <end position="487"/>
    </location>
</feature>
<gene>
    <name evidence="3" type="ORF">ACFS2C_27520</name>
</gene>
<dbReference type="PANTHER" id="PTHR43353:SF5">
    <property type="entry name" value="SUCCINATE-SEMIALDEHYDE DEHYDROGENASE, MITOCHONDRIAL"/>
    <property type="match status" value="1"/>
</dbReference>
<evidence type="ECO:0000259" key="2">
    <source>
        <dbReference type="Pfam" id="PF00171"/>
    </source>
</evidence>
<sequence>MSSTDSLDSPAVALVHGRKVPTGLYIDGTWRPTGATFTVADPAEGTAVAEVADATGEHALEALDAATRAQEDWGAWAPRARAELFHTAHQLLQDRAEDFAAVMTAESGKPLAESRAEFGLSIGFFRWYAEQIGHLHGTYAHGSPGGYRIVATHQPVGPCLLITPWNFPLLMSARKAGAALAAGCTAVMKSAQETPLTGALFVQTLHDAGFPPGVVNLLHTTTSAAISDAVLGDARLRKVSFTGSTGVGSHLLGKAANNIVNASMELGGDGPFIVLDDADVDLAVEQAVVCKFRNAGQACVAANRIILHEAIAEEFTEKFVAQVRKLRVGNGFSDGVDVGPIISERQRDRVGELVAAFRQQGGEILAGGEPVDGPGYFFEPTVVRMDTRDHTLCGEELFAPLATLYTVGSVRQAIEFANDTHYGLAAYVFTRDLNRAVAVSEKLDFGMVGVNRGIMADPAAPFGGVKSSGLGREGGHDGIYEFLEPKYLALTIDETEAIGV</sequence>
<dbReference type="InterPro" id="IPR016162">
    <property type="entry name" value="Ald_DH_N"/>
</dbReference>
<evidence type="ECO:0000313" key="4">
    <source>
        <dbReference type="Proteomes" id="UP001597478"/>
    </source>
</evidence>
<evidence type="ECO:0000256" key="1">
    <source>
        <dbReference type="ARBA" id="ARBA00023002"/>
    </source>
</evidence>
<accession>A0ABW5WH37</accession>
<reference evidence="4" key="1">
    <citation type="journal article" date="2019" name="Int. J. Syst. Evol. Microbiol.">
        <title>The Global Catalogue of Microorganisms (GCM) 10K type strain sequencing project: providing services to taxonomists for standard genome sequencing and annotation.</title>
        <authorList>
            <consortium name="The Broad Institute Genomics Platform"/>
            <consortium name="The Broad Institute Genome Sequencing Center for Infectious Disease"/>
            <person name="Wu L."/>
            <person name="Ma J."/>
        </authorList>
    </citation>
    <scope>NUCLEOTIDE SEQUENCE [LARGE SCALE GENOMIC DNA]</scope>
    <source>
        <strain evidence="4">IBRC-M 10906</strain>
    </source>
</reference>
<dbReference type="PANTHER" id="PTHR43353">
    <property type="entry name" value="SUCCINATE-SEMIALDEHYDE DEHYDROGENASE, MITOCHONDRIAL"/>
    <property type="match status" value="1"/>
</dbReference>
<dbReference type="PROSITE" id="PS00070">
    <property type="entry name" value="ALDEHYDE_DEHYDR_CYS"/>
    <property type="match status" value="1"/>
</dbReference>
<evidence type="ECO:0000313" key="3">
    <source>
        <dbReference type="EMBL" id="MFD2803147.1"/>
    </source>
</evidence>
<dbReference type="Proteomes" id="UP001597478">
    <property type="component" value="Unassembled WGS sequence"/>
</dbReference>
<dbReference type="InterPro" id="IPR050740">
    <property type="entry name" value="Aldehyde_DH_Superfamily"/>
</dbReference>
<keyword evidence="4" id="KW-1185">Reference proteome</keyword>
<dbReference type="Gene3D" id="3.40.309.10">
    <property type="entry name" value="Aldehyde Dehydrogenase, Chain A, domain 2"/>
    <property type="match status" value="1"/>
</dbReference>
<dbReference type="InterPro" id="IPR016160">
    <property type="entry name" value="Ald_DH_CS_CYS"/>
</dbReference>
<dbReference type="SUPFAM" id="SSF53720">
    <property type="entry name" value="ALDH-like"/>
    <property type="match status" value="1"/>
</dbReference>
<name>A0ABW5WH37_9PSEU</name>
<dbReference type="EMBL" id="JBHUOF010000049">
    <property type="protein sequence ID" value="MFD2803147.1"/>
    <property type="molecule type" value="Genomic_DNA"/>
</dbReference>
<dbReference type="InterPro" id="IPR016161">
    <property type="entry name" value="Ald_DH/histidinol_DH"/>
</dbReference>
<dbReference type="Pfam" id="PF00171">
    <property type="entry name" value="Aldedh"/>
    <property type="match status" value="1"/>
</dbReference>
<dbReference type="InterPro" id="IPR015590">
    <property type="entry name" value="Aldehyde_DH_dom"/>
</dbReference>
<dbReference type="RefSeq" id="WP_377394874.1">
    <property type="nucleotide sequence ID" value="NZ_JBHSAN010000054.1"/>
</dbReference>